<dbReference type="EMBL" id="JBCAUS010000002">
    <property type="protein sequence ID" value="MEL4304982.1"/>
    <property type="molecule type" value="Genomic_DNA"/>
</dbReference>
<reference evidence="2 3" key="1">
    <citation type="submission" date="2024-04" db="EMBL/GenBank/DDBJ databases">
        <title>Methanococcoides sp. LMO-2.</title>
        <authorList>
            <person name="Liang L."/>
        </authorList>
    </citation>
    <scope>NUCLEOTIDE SEQUENCE [LARGE SCALE GENOMIC DNA]</scope>
    <source>
        <strain evidence="2 3">LMO-2</strain>
    </source>
</reference>
<keyword evidence="1" id="KW-1133">Transmembrane helix</keyword>
<protein>
    <submittedName>
        <fullName evidence="2">Uncharacterized protein</fullName>
    </submittedName>
</protein>
<keyword evidence="3" id="KW-1185">Reference proteome</keyword>
<gene>
    <name evidence="2" type="ORF">WOA13_03890</name>
</gene>
<evidence type="ECO:0000313" key="2">
    <source>
        <dbReference type="EMBL" id="MEL4304982.1"/>
    </source>
</evidence>
<proteinExistence type="predicted"/>
<comment type="caution">
    <text evidence="2">The sequence shown here is derived from an EMBL/GenBank/DDBJ whole genome shotgun (WGS) entry which is preliminary data.</text>
</comment>
<keyword evidence="1" id="KW-0472">Membrane</keyword>
<feature type="transmembrane region" description="Helical" evidence="1">
    <location>
        <begin position="46"/>
        <end position="67"/>
    </location>
</feature>
<organism evidence="2 3">
    <name type="scientific">Methanococcoides cohabitans</name>
    <dbReference type="NCBI Taxonomy" id="3136559"/>
    <lineage>
        <taxon>Archaea</taxon>
        <taxon>Methanobacteriati</taxon>
        <taxon>Methanobacteriota</taxon>
        <taxon>Stenosarchaea group</taxon>
        <taxon>Methanomicrobia</taxon>
        <taxon>Methanosarcinales</taxon>
        <taxon>Methanosarcinaceae</taxon>
        <taxon>Methanococcoides</taxon>
    </lineage>
</organism>
<evidence type="ECO:0000256" key="1">
    <source>
        <dbReference type="SAM" id="Phobius"/>
    </source>
</evidence>
<sequence length="72" mass="7738">MGIIDKRQSIISEVAGFLFVIASISNFLGINIPILSNSGIGLFQNIILLILGLYLMTYKLVAGGLAARSKKK</sequence>
<name>A0ABU9KRH7_9EURY</name>
<keyword evidence="1" id="KW-0812">Transmembrane</keyword>
<evidence type="ECO:0000313" key="3">
    <source>
        <dbReference type="Proteomes" id="UP001396646"/>
    </source>
</evidence>
<dbReference type="Proteomes" id="UP001396646">
    <property type="component" value="Unassembled WGS sequence"/>
</dbReference>
<feature type="transmembrane region" description="Helical" evidence="1">
    <location>
        <begin position="12"/>
        <end position="34"/>
    </location>
</feature>
<dbReference type="RefSeq" id="WP_342126668.1">
    <property type="nucleotide sequence ID" value="NZ_JBCAUS010000002.1"/>
</dbReference>
<accession>A0ABU9KRH7</accession>